<dbReference type="Pfam" id="PF12001">
    <property type="entry name" value="DUF3496"/>
    <property type="match status" value="1"/>
</dbReference>
<keyword evidence="1 2" id="KW-0175">Coiled coil</keyword>
<proteinExistence type="predicted"/>
<feature type="coiled-coil region" evidence="2">
    <location>
        <begin position="6"/>
        <end position="33"/>
    </location>
</feature>
<dbReference type="Proteomes" id="UP001214576">
    <property type="component" value="Unassembled WGS sequence"/>
</dbReference>
<evidence type="ECO:0000313" key="5">
    <source>
        <dbReference type="EMBL" id="KAI4537907.1"/>
    </source>
</evidence>
<dbReference type="EMBL" id="JAKZEL010000013">
    <property type="protein sequence ID" value="KAI4537907.1"/>
    <property type="molecule type" value="Genomic_DNA"/>
</dbReference>
<evidence type="ECO:0000313" key="6">
    <source>
        <dbReference type="Proteomes" id="UP001214576"/>
    </source>
</evidence>
<dbReference type="Pfam" id="PF14915">
    <property type="entry name" value="CCDC144C"/>
    <property type="match status" value="1"/>
</dbReference>
<sequence>MLNSKLENEKESKRRLEMEVESYRSRLAAASHDHHQCQTSERDLELAFQRARDEWLHLQDKMKTEVANLKDNNEMLSQQLSRAEKLEMENAELQTTVKKQEGKNEQLQKNLSSTRSIDDLTAELETTSSKCLHLDAKNHVLREELLSMKGMQKKCEKLEKNKKKLEQEAVNLRSHIEMNMIERSQVEQYKRETEERARQDLIEKLKEVNLFCRTHEKLAVISTKLEVEKEQNKSLLSTLSTRSVLEPSCVGNFNNPLVPNGNLTPRANIGFPTSIPYPLNNSMETYLTKIANEKCESMSSHSEKYSSSSFIHHVP</sequence>
<dbReference type="PANTHER" id="PTHR24147">
    <property type="entry name" value="ANKYRIN REPEAT DOMAIN 36-RELATED"/>
    <property type="match status" value="1"/>
</dbReference>
<accession>A0AAD4U416</accession>
<comment type="caution">
    <text evidence="5">The sequence shown here is derived from an EMBL/GenBank/DDBJ whole genome shotgun (WGS) entry which is preliminary data.</text>
</comment>
<gene>
    <name evidence="5" type="ORF">MG293_011310</name>
</gene>
<evidence type="ECO:0000256" key="2">
    <source>
        <dbReference type="SAM" id="Coils"/>
    </source>
</evidence>
<dbReference type="InterPro" id="IPR050657">
    <property type="entry name" value="Ankyrin_repeat_domain"/>
</dbReference>
<reference evidence="5" key="1">
    <citation type="submission" date="2022-03" db="EMBL/GenBank/DDBJ databases">
        <title>Genomic analyses of argali, domestic sheep and their hybrids provide insights into chromosomal evolution, heterosis and genetic basis of agronomic traits.</title>
        <authorList>
            <person name="Li M."/>
        </authorList>
    </citation>
    <scope>NUCLEOTIDE SEQUENCE</scope>
    <source>
        <strain evidence="5">CAU-MHL-2022a</strain>
        <tissue evidence="5">Skin</tissue>
    </source>
</reference>
<dbReference type="InterPro" id="IPR039497">
    <property type="entry name" value="CC144C-like_CC_dom"/>
</dbReference>
<organism evidence="5 6">
    <name type="scientific">Ovis ammon polii</name>
    <dbReference type="NCBI Taxonomy" id="230172"/>
    <lineage>
        <taxon>Eukaryota</taxon>
        <taxon>Metazoa</taxon>
        <taxon>Chordata</taxon>
        <taxon>Craniata</taxon>
        <taxon>Vertebrata</taxon>
        <taxon>Euteleostomi</taxon>
        <taxon>Mammalia</taxon>
        <taxon>Eutheria</taxon>
        <taxon>Laurasiatheria</taxon>
        <taxon>Artiodactyla</taxon>
        <taxon>Ruminantia</taxon>
        <taxon>Pecora</taxon>
        <taxon>Bovidae</taxon>
        <taxon>Caprinae</taxon>
        <taxon>Ovis</taxon>
    </lineage>
</organism>
<keyword evidence="6" id="KW-1185">Reference proteome</keyword>
<feature type="domain" description="CCDC144C-like coiled-coil" evidence="4">
    <location>
        <begin position="1"/>
        <end position="145"/>
    </location>
</feature>
<protein>
    <submittedName>
        <fullName evidence="5">Uncharacterized protein</fullName>
    </submittedName>
</protein>
<feature type="coiled-coil region" evidence="2">
    <location>
        <begin position="59"/>
        <end position="117"/>
    </location>
</feature>
<dbReference type="PANTHER" id="PTHR24147:SF62">
    <property type="entry name" value="ANKYRIN REPEAT DOMAIN-CONTAINING PROTEIN 7"/>
    <property type="match status" value="1"/>
</dbReference>
<evidence type="ECO:0000259" key="4">
    <source>
        <dbReference type="Pfam" id="PF14915"/>
    </source>
</evidence>
<feature type="coiled-coil region" evidence="2">
    <location>
        <begin position="141"/>
        <end position="175"/>
    </location>
</feature>
<dbReference type="AlphaFoldDB" id="A0AAD4U416"/>
<evidence type="ECO:0000259" key="3">
    <source>
        <dbReference type="Pfam" id="PF12001"/>
    </source>
</evidence>
<name>A0AAD4U416_OVIAM</name>
<evidence type="ECO:0000256" key="1">
    <source>
        <dbReference type="ARBA" id="ARBA00023054"/>
    </source>
</evidence>
<feature type="domain" description="DUF3496" evidence="3">
    <location>
        <begin position="157"/>
        <end position="269"/>
    </location>
</feature>
<dbReference type="InterPro" id="IPR021885">
    <property type="entry name" value="DUF3496"/>
</dbReference>